<feature type="signal peptide" evidence="7">
    <location>
        <begin position="1"/>
        <end position="22"/>
    </location>
</feature>
<keyword evidence="5" id="KW-0106">Calcium</keyword>
<keyword evidence="6" id="KW-0325">Glycoprotein</keyword>
<feature type="domain" description="Sulfatase N-terminal" evidence="8">
    <location>
        <begin position="27"/>
        <end position="339"/>
    </location>
</feature>
<keyword evidence="4" id="KW-0378">Hydrolase</keyword>
<evidence type="ECO:0000259" key="8">
    <source>
        <dbReference type="Pfam" id="PF00884"/>
    </source>
</evidence>
<dbReference type="Pfam" id="PF00884">
    <property type="entry name" value="Sulfatase"/>
    <property type="match status" value="1"/>
</dbReference>
<gene>
    <name evidence="10" type="primary">LOC100368255</name>
</gene>
<sequence length="499" mass="56279">MYCLYFVFVVLALPYISKPCIAKAEQPHIVLIFVDDLGWNDVEWHNPDIKMPVLSKLAADGVIFNQSYTHPTCTPSRAAMMTGMYPFRTGNQHQMIFNLHPSGVPLEFKLLPEKLKEVGYFTHMVGKWHLGFCKEEYLPTSRGFDSHYGLWTLGVGHYDKMNGVLSPSEGYDFRDNIGVVPKSDEYLTLMLAERAEHIINGHYNKHPLFLQFTMDIPAKHLEIPDTFEALYCDIEDERTRKFYGKLSLMDHVIGRVVDALKAREMWDDTVLMFIGDNGALASQAGSNYPFRGIAGTLFEGATRVPSLIHGSMLRETGYVNNELWNLVDLHRTILALAGAESGSMCELDGMNMWDTFSKGKKSPREEHVYNIDDDPISPGAAIRIGDYKLITGHPDLLYPYRDISLTDGWYNYGDPPASGLPSTDQEANAPPPLNVEYLFNVVVDPSEKNNIADQHPDIVQNLRDRLDEHRKLLIPPVNQTTELAGDAANYCGVWSPGWC</sequence>
<dbReference type="PANTHER" id="PTHR10342:SF273">
    <property type="entry name" value="RE14504P"/>
    <property type="match status" value="1"/>
</dbReference>
<evidence type="ECO:0000256" key="6">
    <source>
        <dbReference type="ARBA" id="ARBA00023180"/>
    </source>
</evidence>
<accession>A0ABM0GIW2</accession>
<name>A0ABM0GIW2_SACKO</name>
<evidence type="ECO:0000256" key="3">
    <source>
        <dbReference type="ARBA" id="ARBA00022723"/>
    </source>
</evidence>
<dbReference type="PANTHER" id="PTHR10342">
    <property type="entry name" value="ARYLSULFATASE"/>
    <property type="match status" value="1"/>
</dbReference>
<keyword evidence="3" id="KW-0479">Metal-binding</keyword>
<dbReference type="PROSITE" id="PS00523">
    <property type="entry name" value="SULFATASE_1"/>
    <property type="match status" value="1"/>
</dbReference>
<evidence type="ECO:0000256" key="7">
    <source>
        <dbReference type="SAM" id="SignalP"/>
    </source>
</evidence>
<keyword evidence="9" id="KW-1185">Reference proteome</keyword>
<evidence type="ECO:0000313" key="10">
    <source>
        <dbReference type="RefSeq" id="XP_002730830.1"/>
    </source>
</evidence>
<evidence type="ECO:0000256" key="5">
    <source>
        <dbReference type="ARBA" id="ARBA00022837"/>
    </source>
</evidence>
<evidence type="ECO:0000256" key="2">
    <source>
        <dbReference type="ARBA" id="ARBA00008779"/>
    </source>
</evidence>
<proteinExistence type="inferred from homology"/>
<dbReference type="RefSeq" id="XP_002730830.1">
    <property type="nucleotide sequence ID" value="XM_002730784.2"/>
</dbReference>
<dbReference type="SUPFAM" id="SSF53649">
    <property type="entry name" value="Alkaline phosphatase-like"/>
    <property type="match status" value="1"/>
</dbReference>
<keyword evidence="7" id="KW-0732">Signal</keyword>
<reference evidence="10" key="1">
    <citation type="submission" date="2025-08" db="UniProtKB">
        <authorList>
            <consortium name="RefSeq"/>
        </authorList>
    </citation>
    <scope>IDENTIFICATION</scope>
    <source>
        <tissue evidence="10">Testes</tissue>
    </source>
</reference>
<dbReference type="InterPro" id="IPR024607">
    <property type="entry name" value="Sulfatase_CS"/>
</dbReference>
<dbReference type="Gene3D" id="3.30.1120.10">
    <property type="match status" value="1"/>
</dbReference>
<comment type="cofactor">
    <cofactor evidence="1">
        <name>Ca(2+)</name>
        <dbReference type="ChEBI" id="CHEBI:29108"/>
    </cofactor>
</comment>
<dbReference type="InterPro" id="IPR047115">
    <property type="entry name" value="ARSB"/>
</dbReference>
<dbReference type="InterPro" id="IPR000917">
    <property type="entry name" value="Sulfatase_N"/>
</dbReference>
<protein>
    <submittedName>
        <fullName evidence="10">Arylsulfatase B-like</fullName>
    </submittedName>
</protein>
<feature type="chain" id="PRO_5046608921" evidence="7">
    <location>
        <begin position="23"/>
        <end position="499"/>
    </location>
</feature>
<comment type="similarity">
    <text evidence="2">Belongs to the sulfatase family.</text>
</comment>
<evidence type="ECO:0000256" key="1">
    <source>
        <dbReference type="ARBA" id="ARBA00001913"/>
    </source>
</evidence>
<dbReference type="GeneID" id="100368255"/>
<dbReference type="PROSITE" id="PS00149">
    <property type="entry name" value="SULFATASE_2"/>
    <property type="match status" value="1"/>
</dbReference>
<evidence type="ECO:0000313" key="9">
    <source>
        <dbReference type="Proteomes" id="UP000694865"/>
    </source>
</evidence>
<dbReference type="Gene3D" id="3.40.720.10">
    <property type="entry name" value="Alkaline Phosphatase, subunit A"/>
    <property type="match status" value="1"/>
</dbReference>
<dbReference type="Proteomes" id="UP000694865">
    <property type="component" value="Unplaced"/>
</dbReference>
<organism evidence="9 10">
    <name type="scientific">Saccoglossus kowalevskii</name>
    <name type="common">Acorn worm</name>
    <dbReference type="NCBI Taxonomy" id="10224"/>
    <lineage>
        <taxon>Eukaryota</taxon>
        <taxon>Metazoa</taxon>
        <taxon>Hemichordata</taxon>
        <taxon>Enteropneusta</taxon>
        <taxon>Harrimaniidae</taxon>
        <taxon>Saccoglossus</taxon>
    </lineage>
</organism>
<evidence type="ECO:0000256" key="4">
    <source>
        <dbReference type="ARBA" id="ARBA00022801"/>
    </source>
</evidence>
<dbReference type="CDD" id="cd16029">
    <property type="entry name" value="4-S"/>
    <property type="match status" value="1"/>
</dbReference>
<dbReference type="InterPro" id="IPR017850">
    <property type="entry name" value="Alkaline_phosphatase_core_sf"/>
</dbReference>